<reference evidence="7" key="1">
    <citation type="submission" date="2014-07" db="EMBL/GenBank/DDBJ databases">
        <authorList>
            <person name="Martin A.A"/>
            <person name="De Silva N."/>
        </authorList>
    </citation>
    <scope>NUCLEOTIDE SEQUENCE</scope>
</reference>
<evidence type="ECO:0000256" key="2">
    <source>
        <dbReference type="ARBA" id="ARBA00005692"/>
    </source>
</evidence>
<dbReference type="GO" id="GO:0007606">
    <property type="term" value="P:sensory perception of chemical stimulus"/>
    <property type="evidence" value="ECO:0007669"/>
    <property type="project" value="UniProtKB-UniRule"/>
</dbReference>
<evidence type="ECO:0000256" key="1">
    <source>
        <dbReference type="ARBA" id="ARBA00004141"/>
    </source>
</evidence>
<dbReference type="Gene3D" id="1.20.1070.10">
    <property type="entry name" value="Rhodopsin 7-helix transmembrane proteins"/>
    <property type="match status" value="1"/>
</dbReference>
<feature type="transmembrane region" description="Helical" evidence="6">
    <location>
        <begin position="99"/>
        <end position="118"/>
    </location>
</feature>
<comment type="caution">
    <text evidence="6">Lacks conserved residue(s) required for the propagation of feature annotation.</text>
</comment>
<dbReference type="PANTHER" id="PTHR31552">
    <property type="entry name" value="SERPENTINE RECEPTOR CLASS GAMMA"/>
    <property type="match status" value="1"/>
</dbReference>
<keyword evidence="4 6" id="KW-1133">Transmembrane helix</keyword>
<protein>
    <recommendedName>
        <fullName evidence="6">Serpentine receptor class gamma</fullName>
    </recommendedName>
</protein>
<evidence type="ECO:0000313" key="7">
    <source>
        <dbReference type="Proteomes" id="UP000035680"/>
    </source>
</evidence>
<evidence type="ECO:0000256" key="4">
    <source>
        <dbReference type="ARBA" id="ARBA00022989"/>
    </source>
</evidence>
<dbReference type="WBParaSite" id="SVE_0654400.1">
    <property type="protein sequence ID" value="SVE_0654400.1"/>
    <property type="gene ID" value="SVE_0654400"/>
</dbReference>
<dbReference type="PANTHER" id="PTHR31552:SF8">
    <property type="entry name" value="SERPENTINE RECEPTOR CLASS GAMMA"/>
    <property type="match status" value="1"/>
</dbReference>
<dbReference type="GO" id="GO:0004888">
    <property type="term" value="F:transmembrane signaling receptor activity"/>
    <property type="evidence" value="ECO:0007669"/>
    <property type="project" value="InterPro"/>
</dbReference>
<dbReference type="Pfam" id="PF02118">
    <property type="entry name" value="Srg"/>
    <property type="match status" value="1"/>
</dbReference>
<proteinExistence type="inferred from homology"/>
<sequence length="292" mass="34301">MKNNKKISCDTTSFVYHFIANAFFDFLQVFDIIVFQKFLHWKVLIPFFLSDPWFITLYLPIAYVSISGSVIGLLITVVNRYCALCHISFFKKFWTKSMSIKLIFLQFLLPILAFSYSYPHRAIVVYVPSFNFYVLSLKNNLVALMNNALLMSISMIAAIITTILNIIILRSYKKLVVKKLGKDSSKFFSMLFYMIVTTLCLFALAFEQLIRLWFVIVGYKEGVYFLTYALFWILPILTMVQPIITLIMSKSLREYFLLFYFKKCLPRKKHVDQTKITRINETKNQTKIQTFS</sequence>
<evidence type="ECO:0000313" key="8">
    <source>
        <dbReference type="WBParaSite" id="SVE_0654400.1"/>
    </source>
</evidence>
<comment type="subcellular location">
    <subcellularLocation>
        <location evidence="1">Membrane</location>
        <topology evidence="1">Multi-pass membrane protein</topology>
    </subcellularLocation>
</comment>
<organism evidence="7 8">
    <name type="scientific">Strongyloides venezuelensis</name>
    <name type="common">Threadworm</name>
    <dbReference type="NCBI Taxonomy" id="75913"/>
    <lineage>
        <taxon>Eukaryota</taxon>
        <taxon>Metazoa</taxon>
        <taxon>Ecdysozoa</taxon>
        <taxon>Nematoda</taxon>
        <taxon>Chromadorea</taxon>
        <taxon>Rhabditida</taxon>
        <taxon>Tylenchina</taxon>
        <taxon>Panagrolaimomorpha</taxon>
        <taxon>Strongyloidoidea</taxon>
        <taxon>Strongyloididae</taxon>
        <taxon>Strongyloides</taxon>
    </lineage>
</organism>
<accession>A0A0K0FCH9</accession>
<feature type="transmembrane region" description="Helical" evidence="6">
    <location>
        <begin position="190"/>
        <end position="216"/>
    </location>
</feature>
<dbReference type="SUPFAM" id="SSF81321">
    <property type="entry name" value="Family A G protein-coupled receptor-like"/>
    <property type="match status" value="1"/>
</dbReference>
<evidence type="ECO:0000256" key="3">
    <source>
        <dbReference type="ARBA" id="ARBA00022692"/>
    </source>
</evidence>
<feature type="transmembrane region" description="Helical" evidence="6">
    <location>
        <begin position="148"/>
        <end position="169"/>
    </location>
</feature>
<comment type="similarity">
    <text evidence="2 6">Belongs to the nematode receptor-like protein srg family.</text>
</comment>
<dbReference type="Proteomes" id="UP000035680">
    <property type="component" value="Unassembled WGS sequence"/>
</dbReference>
<name>A0A0K0FCH9_STRVS</name>
<dbReference type="GO" id="GO:0016020">
    <property type="term" value="C:membrane"/>
    <property type="evidence" value="ECO:0007669"/>
    <property type="project" value="UniProtKB-SubCell"/>
</dbReference>
<dbReference type="InterPro" id="IPR000609">
    <property type="entry name" value="7TM_GPCR_serpentine_rcpt_Srg"/>
</dbReference>
<evidence type="ECO:0000256" key="6">
    <source>
        <dbReference type="RuleBase" id="RU280813"/>
    </source>
</evidence>
<feature type="transmembrane region" description="Helical" evidence="6">
    <location>
        <begin position="222"/>
        <end position="247"/>
    </location>
</feature>
<evidence type="ECO:0000256" key="5">
    <source>
        <dbReference type="ARBA" id="ARBA00023136"/>
    </source>
</evidence>
<keyword evidence="3 6" id="KW-0812">Transmembrane</keyword>
<feature type="transmembrane region" description="Helical" evidence="6">
    <location>
        <begin position="55"/>
        <end position="78"/>
    </location>
</feature>
<feature type="transmembrane region" description="Helical" evidence="6">
    <location>
        <begin position="12"/>
        <end position="35"/>
    </location>
</feature>
<keyword evidence="7" id="KW-1185">Reference proteome</keyword>
<dbReference type="AlphaFoldDB" id="A0A0K0FCH9"/>
<keyword evidence="5 6" id="KW-0472">Membrane</keyword>
<reference evidence="8" key="2">
    <citation type="submission" date="2015-08" db="UniProtKB">
        <authorList>
            <consortium name="WormBaseParasite"/>
        </authorList>
    </citation>
    <scope>IDENTIFICATION</scope>
</reference>